<dbReference type="FunFam" id="3.90.1110.10:FF:000002">
    <property type="entry name" value="DNA-directed RNA polymerase subunit beta"/>
    <property type="match status" value="1"/>
</dbReference>
<evidence type="ECO:0000313" key="16">
    <source>
        <dbReference type="EMBL" id="SSX20133.1"/>
    </source>
</evidence>
<dbReference type="FunFam" id="3.90.1100.10:FF:000043">
    <property type="entry name" value="DNA-directed RNA polymerase subunit beta"/>
    <property type="match status" value="1"/>
</dbReference>
<feature type="region of interest" description="Disordered" evidence="13">
    <location>
        <begin position="1324"/>
        <end position="1405"/>
    </location>
</feature>
<reference evidence="15" key="1">
    <citation type="submission" date="2018-04" db="EMBL/GenBank/DDBJ databases">
        <authorList>
            <person name="Go L.Y."/>
            <person name="Mitchell J.A."/>
        </authorList>
    </citation>
    <scope>NUCLEOTIDE SEQUENCE</scope>
    <source>
        <tissue evidence="15">Whole organism</tissue>
    </source>
</reference>
<dbReference type="EC" id="2.7.7.6" evidence="12"/>
<keyword evidence="7" id="KW-0863">Zinc-finger</keyword>
<dbReference type="GO" id="GO:0005654">
    <property type="term" value="C:nucleoplasm"/>
    <property type="evidence" value="ECO:0007669"/>
    <property type="project" value="UniProtKB-ARBA"/>
</dbReference>
<feature type="domain" description="ENTH" evidence="14">
    <location>
        <begin position="1163"/>
        <end position="1296"/>
    </location>
</feature>
<accession>A0A336KAG0</accession>
<evidence type="ECO:0000256" key="12">
    <source>
        <dbReference type="RuleBase" id="RU363031"/>
    </source>
</evidence>
<comment type="similarity">
    <text evidence="2 12">Belongs to the RNA polymerase beta chain family.</text>
</comment>
<dbReference type="InterPro" id="IPR007641">
    <property type="entry name" value="RNA_pol_Rpb2_7"/>
</dbReference>
<evidence type="ECO:0000259" key="14">
    <source>
        <dbReference type="PROSITE" id="PS50942"/>
    </source>
</evidence>
<dbReference type="Pfam" id="PF04560">
    <property type="entry name" value="RNA_pol_Rpb2_7"/>
    <property type="match status" value="1"/>
</dbReference>
<evidence type="ECO:0000256" key="2">
    <source>
        <dbReference type="ARBA" id="ARBA00006835"/>
    </source>
</evidence>
<reference evidence="16" key="2">
    <citation type="submission" date="2018-07" db="EMBL/GenBank/DDBJ databases">
        <authorList>
            <person name="Quirk P.G."/>
            <person name="Krulwich T.A."/>
        </authorList>
    </citation>
    <scope>NUCLEOTIDE SEQUENCE</scope>
</reference>
<dbReference type="Gene3D" id="3.90.1800.10">
    <property type="entry name" value="RNA polymerase alpha subunit dimerisation domain"/>
    <property type="match status" value="1"/>
</dbReference>
<dbReference type="Pfam" id="PF04565">
    <property type="entry name" value="RNA_pol_Rpb2_3"/>
    <property type="match status" value="1"/>
</dbReference>
<dbReference type="InterPro" id="IPR037034">
    <property type="entry name" value="RNA_pol_Rpb2_2_sf"/>
</dbReference>
<dbReference type="EMBL" id="UFQS01000109">
    <property type="protein sequence ID" value="SSW99753.1"/>
    <property type="molecule type" value="Genomic_DNA"/>
</dbReference>
<dbReference type="InterPro" id="IPR007121">
    <property type="entry name" value="RNA_pol_bsu_CS"/>
</dbReference>
<proteinExistence type="inferred from homology"/>
<dbReference type="Gene3D" id="3.90.1070.20">
    <property type="match status" value="1"/>
</dbReference>
<sequence length="2656" mass="302363">MFENEEDNYDEEDQEEISHELWQEACWIVINAYFDEKGLVRQQLDSFDEFIQMSVQRIVEDSPAIDLQAEAQHTSGELENPPRFVLKFDQIYLSKPTHWEKDGSPSPMMPNEARLRNLTYSAPLYVDITKTKVVDGQEPVETQHQKTFIGKIPIMLRSTYCLLSQLTDRDLTELNECPLDPGGYFIINGSEKVLIAQEKMATNTVYVFSMKDGKYAYKAEIRSCLEHSSRPTSTLWVNMMARGGQGMKKSAIGQRVIAILPYIKQEIPIMIVFRALGFVADRDILEHIIYDFDDPEMMEMVKPSLDEAFVVQEQNVALNFIGARGARPGVTKDKRIKYAKEILQKEMLPHVGVSDFCETKKAYFLGYMVHRLLLAALGRRELDDRDHYGNKRLDLAGPLLAFLFRGLFKNLMKEVRMYAQKFIDRGKDFNLELAIKTKIITDGLRYSLATGNWGDQKKAHQARAGVSQVLNRLTFASTLSHLRRVNSPIGRDGKLAKPRQLHNTLWGMICPAETPEGAAVGLVKNLALMAYISVGSQPSPILEFLEEWSMENLEEIAPSAIADATKIFVNGCWVGIHRDPEQLMATLRKLRRQMDIIVSEVSMIRDIRDREIRIYTDAGRICRPLLIVENGKLLLKKREVEMLKEREYNNFGWQVLVASGVVEYIDTLEEETVMIAMTPYDLNQDKENAYCTTYTHCEIHPAMILGVCASIIPFPDHNQSPRNTYQSAMGKQAMGVYITNFHVRMDTLAHVLYYPMKPLVTTRSMEYLRFRELPAGINSIVAILCYTGYNQEDSVILNASAVERGFFRSVFYRSYKDSENKRVGDQEEQFEKPNRQTCQGMRNALYDKLDDDGIIAPGIRVSGDDVVIGKTIQLADNEDELDGTTKRYTKRDASTFLRNSETGIADQVMLTLNSEGYKFCKIRVRSVRIPQIGDKFASRHGQKGTCGIQYRQEDMPFTCEGLTPDIIINPHAIPSRMTIGHLIECIQGKLGSNKGEIGDATPFNDAVNVQKISTFLQDYGYHLRGNEVMYNGHTGRKINAQVFLGPTYYQRLKHMVDDKIHSRARGPVQILVRQPMEGRARDGGLRFGEMERDCQISHGAAQFLRERLFEVSDPYRIHVCNFCGLIAIANLRNNTFECKGCKNKTQVKLPYAAKLLFQELITNVVMNYTEIEGKVREATNDDPWGPTGPLMQELAHATFTYEHFPEVMSMLWKRMLQENKSNWRRTYKSLLLLNYLVRNGSERVVTSSREHIYDLRSLENYTYVDENGKDQGINVRHKVRDLMDFIQDDEKLREERKKAKKNKDKYIGMSSDVASMRFGGTGGDFNYRDRESSHNTSRKSNEFSDSKEYDYQYDAEREDSDNDNYSSNNSNSKRYYDKERSKSPSRTSPSNTTVSAGTNNGPTIDKKAISLNLKTNAVKSQSTTKQLGSKKIDLGAASQFGKDLDINSPTHRNTHSEDLFSIENNNSTSTKAKVTSSNNVIDDFDDFNPRAEENQEFGDFTTAFGTATDNSNNKAAEKILSGKEDLDEFADFTSAFTATTIPTTAKTTMPSADLLFSDIPAPALNNHPKTENIQPDLFSSLTSPMQSGNLQTGMGTADLLSDFKGLNLGGPQMNADVTKGTREFQLQESTKHVLDILKSTQNVDKKAFENIIEELSSWRNQLPGPCTMEKLIRLDVDTVIDWNTFAQNEYSDVVNSVVQLFNEGLPMTNDNFICKEILDIFLIDHNFDFTSEAIFALTKKNVLLRRHQAVTLIMKKILMSDTVLFSSFIDACYINEEIDSVKIALRSYKLKMFLQCLISMPNLMANSYLSNFDPIYNPSTYAGYLLHHVAKTLYFIGHFKNKFEKNNFYLNFITDLLSMIIVDFNESRKSKHILNFLRIIGSWITLNSDMKSIIFNVLSHLKRQPVEILAHMMISQDDPLILQLLDPTLIQVNSWRYNFCSKIPFNYNFLSDTLIKNLVNYLDKAHMERPLADLCKQLIVVWSSRSTVINTDLQQRIYISKLLILAFTYLTKSVKISESEKREISNGLFTGIKYHLESPDQTTHALGMICSEIILGMINNDDENKLVFEYDNFPPDVKNLVETLKNYPKLCCDEKSSVENTKFNSIQAVLDLRETTSEGSCNEVPQRRFKNENQSIVESKATFIEAAGSKHLALVSAPLHDPDPDSDDELISYDMSNDVPIVENKAPKFLVDLIDGVLAQDDPETFKLCIERASELIANQLPISDATTALKLLEIFINLDQKSFVENFEKHRFDACVMICVTYPKECAQYISNEFYAEVTKYSYSTRILMLDVLGETAKTLAKDKTDALESNQSTEKKLQPSKYYQIFKESESVLRQREINNIISDRLKTKTRKIASTTQNISEMGQINRFNTVAGWFFFPLIRGFGKNHFIFKTRTVLQDDFEYTLLIAFINTLAIIIISAENCPIAFKFASEVFNLSLLLRYNEQPKVRLAVLHLLAVIFMTIKNEILALHFNENVLELREWLLEELEKKSMNKECHEMTEKLMIMYNILQPSSTIPDLLQKNNTNSGSNKSTSVGATWTNSGNLNIDLDNLMGSKKDKSGNAQPMNQMKINSNNTSPVHAMQTPVIGSGFMSPTIQTGFGMGFPPNQNVQQQQPAFMMPMNSQMSGFPLQTTPQNKTFNSNFPNQINQFNAFQ</sequence>
<keyword evidence="6" id="KW-0479">Metal-binding</keyword>
<evidence type="ECO:0000256" key="1">
    <source>
        <dbReference type="ARBA" id="ARBA00004123"/>
    </source>
</evidence>
<keyword evidence="11" id="KW-0539">Nucleus</keyword>
<dbReference type="SUPFAM" id="SSF48464">
    <property type="entry name" value="ENTH/VHS domain"/>
    <property type="match status" value="1"/>
</dbReference>
<dbReference type="Gene3D" id="2.40.270.10">
    <property type="entry name" value="DNA-directed RNA polymerase, subunit 2, domain 6"/>
    <property type="match status" value="1"/>
</dbReference>
<dbReference type="InterPro" id="IPR019337">
    <property type="entry name" value="Telomere_length_regulation_dom"/>
</dbReference>
<dbReference type="GO" id="GO:0003899">
    <property type="term" value="F:DNA-directed RNA polymerase activity"/>
    <property type="evidence" value="ECO:0007669"/>
    <property type="project" value="UniProtKB-EC"/>
</dbReference>
<evidence type="ECO:0000256" key="9">
    <source>
        <dbReference type="ARBA" id="ARBA00022842"/>
    </source>
</evidence>
<name>A0A336KAG0_CULSO</name>
<dbReference type="PROSITE" id="PS01166">
    <property type="entry name" value="RNA_POL_BETA"/>
    <property type="match status" value="1"/>
</dbReference>
<dbReference type="GO" id="GO:0005737">
    <property type="term" value="C:cytoplasm"/>
    <property type="evidence" value="ECO:0007669"/>
    <property type="project" value="UniProtKB-ARBA"/>
</dbReference>
<dbReference type="GO" id="GO:0003677">
    <property type="term" value="F:DNA binding"/>
    <property type="evidence" value="ECO:0007669"/>
    <property type="project" value="InterPro"/>
</dbReference>
<dbReference type="Pfam" id="PF04566">
    <property type="entry name" value="RNA_pol_Rpb2_4"/>
    <property type="match status" value="1"/>
</dbReference>
<dbReference type="Gene3D" id="2.40.50.150">
    <property type="match status" value="1"/>
</dbReference>
<keyword evidence="3 12" id="KW-0240">DNA-directed RNA polymerase</keyword>
<dbReference type="GO" id="GO:0008270">
    <property type="term" value="F:zinc ion binding"/>
    <property type="evidence" value="ECO:0007669"/>
    <property type="project" value="UniProtKB-KW"/>
</dbReference>
<evidence type="ECO:0000256" key="5">
    <source>
        <dbReference type="ARBA" id="ARBA00022695"/>
    </source>
</evidence>
<evidence type="ECO:0000256" key="11">
    <source>
        <dbReference type="ARBA" id="ARBA00023242"/>
    </source>
</evidence>
<evidence type="ECO:0000256" key="8">
    <source>
        <dbReference type="ARBA" id="ARBA00022833"/>
    </source>
</evidence>
<dbReference type="Pfam" id="PF04561">
    <property type="entry name" value="RNA_pol_Rpb2_2"/>
    <property type="match status" value="1"/>
</dbReference>
<dbReference type="InterPro" id="IPR007646">
    <property type="entry name" value="RNA_pol_Rpb2_4"/>
</dbReference>
<dbReference type="CDD" id="cd00653">
    <property type="entry name" value="RNA_pol_B_RPB2"/>
    <property type="match status" value="1"/>
</dbReference>
<dbReference type="InterPro" id="IPR015712">
    <property type="entry name" value="DNA-dir_RNA_pol_su2"/>
</dbReference>
<evidence type="ECO:0000256" key="3">
    <source>
        <dbReference type="ARBA" id="ARBA00022478"/>
    </source>
</evidence>
<keyword evidence="4 12" id="KW-0808">Transferase</keyword>
<dbReference type="InterPro" id="IPR007644">
    <property type="entry name" value="RNA_pol_bsu_protrusion"/>
</dbReference>
<dbReference type="InterPro" id="IPR007647">
    <property type="entry name" value="RNA_pol_Rpb2_5"/>
</dbReference>
<keyword evidence="5 12" id="KW-0548">Nucleotidyltransferase</keyword>
<dbReference type="PROSITE" id="PS50942">
    <property type="entry name" value="ENTH"/>
    <property type="match status" value="1"/>
</dbReference>
<dbReference type="InterPro" id="IPR038528">
    <property type="entry name" value="TEL2_C_sf"/>
</dbReference>
<dbReference type="InterPro" id="IPR008942">
    <property type="entry name" value="ENTH_VHS"/>
</dbReference>
<dbReference type="EMBL" id="UFQT01000109">
    <property type="protein sequence ID" value="SSX20133.1"/>
    <property type="molecule type" value="Genomic_DNA"/>
</dbReference>
<dbReference type="Pfam" id="PF01417">
    <property type="entry name" value="ENTH"/>
    <property type="match status" value="1"/>
</dbReference>
<dbReference type="Pfam" id="PF04567">
    <property type="entry name" value="RNA_pol_Rpb2_5"/>
    <property type="match status" value="1"/>
</dbReference>
<dbReference type="SUPFAM" id="SSF64484">
    <property type="entry name" value="beta and beta-prime subunits of DNA dependent RNA-polymerase"/>
    <property type="match status" value="1"/>
</dbReference>
<comment type="subcellular location">
    <subcellularLocation>
        <location evidence="1">Nucleus</location>
    </subcellularLocation>
</comment>
<dbReference type="Gene3D" id="3.90.1110.10">
    <property type="entry name" value="RNA polymerase Rpb2, domain 2"/>
    <property type="match status" value="1"/>
</dbReference>
<evidence type="ECO:0000256" key="4">
    <source>
        <dbReference type="ARBA" id="ARBA00022679"/>
    </source>
</evidence>
<feature type="compositionally biased region" description="Low complexity" evidence="13">
    <location>
        <begin position="1363"/>
        <end position="1372"/>
    </location>
</feature>
<dbReference type="SMART" id="SM00273">
    <property type="entry name" value="ENTH"/>
    <property type="match status" value="1"/>
</dbReference>
<dbReference type="PANTHER" id="PTHR20856">
    <property type="entry name" value="DNA-DIRECTED RNA POLYMERASE I SUBUNIT 2"/>
    <property type="match status" value="1"/>
</dbReference>
<dbReference type="FunFam" id="2.40.270.10:FF:000006">
    <property type="entry name" value="DNA-directed RNA polymerase subunit beta"/>
    <property type="match status" value="1"/>
</dbReference>
<gene>
    <name evidence="15" type="primary">CSON000628</name>
</gene>
<dbReference type="InterPro" id="IPR007642">
    <property type="entry name" value="RNA_pol_Rpb2_2"/>
</dbReference>
<dbReference type="GO" id="GO:0032549">
    <property type="term" value="F:ribonucleoside binding"/>
    <property type="evidence" value="ECO:0007669"/>
    <property type="project" value="InterPro"/>
</dbReference>
<evidence type="ECO:0000256" key="6">
    <source>
        <dbReference type="ARBA" id="ARBA00022723"/>
    </source>
</evidence>
<dbReference type="InterPro" id="IPR013809">
    <property type="entry name" value="ENTH"/>
</dbReference>
<keyword evidence="8" id="KW-0862">Zinc</keyword>
<comment type="catalytic activity">
    <reaction evidence="12">
        <text>RNA(n) + a ribonucleoside 5'-triphosphate = RNA(n+1) + diphosphate</text>
        <dbReference type="Rhea" id="RHEA:21248"/>
        <dbReference type="Rhea" id="RHEA-COMP:14527"/>
        <dbReference type="Rhea" id="RHEA-COMP:17342"/>
        <dbReference type="ChEBI" id="CHEBI:33019"/>
        <dbReference type="ChEBI" id="CHEBI:61557"/>
        <dbReference type="ChEBI" id="CHEBI:140395"/>
        <dbReference type="EC" id="2.7.7.6"/>
    </reaction>
</comment>
<evidence type="ECO:0000256" key="13">
    <source>
        <dbReference type="SAM" id="MobiDB-lite"/>
    </source>
</evidence>
<dbReference type="InterPro" id="IPR037033">
    <property type="entry name" value="DNA-dir_RNAP_su2_hyb_sf"/>
</dbReference>
<dbReference type="Pfam" id="PF00562">
    <property type="entry name" value="RNA_pol_Rpb2_6"/>
    <property type="match status" value="1"/>
</dbReference>
<dbReference type="FunFam" id="1.25.40.90:FF:000006">
    <property type="entry name" value="Clathrin interactor 1"/>
    <property type="match status" value="1"/>
</dbReference>
<dbReference type="Pfam" id="PF04563">
    <property type="entry name" value="RNA_pol_Rpb2_1"/>
    <property type="match status" value="1"/>
</dbReference>
<dbReference type="GO" id="GO:0006367">
    <property type="term" value="P:transcription initiation at RNA polymerase II promoter"/>
    <property type="evidence" value="ECO:0007669"/>
    <property type="project" value="UniProtKB-ARBA"/>
</dbReference>
<keyword evidence="10 12" id="KW-0804">Transcription</keyword>
<comment type="function">
    <text evidence="12">DNA-dependent RNA polymerase catalyzes the transcription of DNA into RNA using the four ribonucleoside triphosphates as substrates.</text>
</comment>
<dbReference type="NCBIfam" id="NF007175">
    <property type="entry name" value="PRK09606.1"/>
    <property type="match status" value="1"/>
</dbReference>
<dbReference type="FunFam" id="2.40.50.150:FF:000002">
    <property type="entry name" value="DNA-directed RNA polymerase subunit beta"/>
    <property type="match status" value="1"/>
</dbReference>
<dbReference type="InterPro" id="IPR007645">
    <property type="entry name" value="RNA_pol_Rpb2_3"/>
</dbReference>
<dbReference type="Gene3D" id="1.25.40.90">
    <property type="match status" value="1"/>
</dbReference>
<organism evidence="15">
    <name type="scientific">Culicoides sonorensis</name>
    <name type="common">Biting midge</name>
    <dbReference type="NCBI Taxonomy" id="179676"/>
    <lineage>
        <taxon>Eukaryota</taxon>
        <taxon>Metazoa</taxon>
        <taxon>Ecdysozoa</taxon>
        <taxon>Arthropoda</taxon>
        <taxon>Hexapoda</taxon>
        <taxon>Insecta</taxon>
        <taxon>Pterygota</taxon>
        <taxon>Neoptera</taxon>
        <taxon>Endopterygota</taxon>
        <taxon>Diptera</taxon>
        <taxon>Nematocera</taxon>
        <taxon>Chironomoidea</taxon>
        <taxon>Ceratopogonidae</taxon>
        <taxon>Ceratopogoninae</taxon>
        <taxon>Culicoides</taxon>
        <taxon>Monoculicoides</taxon>
    </lineage>
</organism>
<evidence type="ECO:0000256" key="10">
    <source>
        <dbReference type="ARBA" id="ARBA00023163"/>
    </source>
</evidence>
<keyword evidence="9" id="KW-0460">Magnesium</keyword>
<dbReference type="FunFam" id="3.90.1800.10:FF:000002">
    <property type="entry name" value="DNA-directed RNA polymerase subunit beta"/>
    <property type="match status" value="1"/>
</dbReference>
<dbReference type="FunFam" id="3.90.1100.10:FF:000003">
    <property type="entry name" value="DNA-directed RNA polymerase subunit beta"/>
    <property type="match status" value="1"/>
</dbReference>
<dbReference type="Pfam" id="PF10193">
    <property type="entry name" value="Telomere_reg-2"/>
    <property type="match status" value="1"/>
</dbReference>
<dbReference type="FunFam" id="3.90.1070.20:FF:000001">
    <property type="entry name" value="DNA-directed RNA polymerase subunit beta"/>
    <property type="match status" value="1"/>
</dbReference>
<protein>
    <recommendedName>
        <fullName evidence="12">DNA-directed RNA polymerase subunit beta</fullName>
        <ecNumber evidence="12">2.7.7.6</ecNumber>
    </recommendedName>
</protein>
<dbReference type="GO" id="GO:0000428">
    <property type="term" value="C:DNA-directed RNA polymerase complex"/>
    <property type="evidence" value="ECO:0007669"/>
    <property type="project" value="UniProtKB-KW"/>
</dbReference>
<feature type="compositionally biased region" description="Basic and acidic residues" evidence="13">
    <location>
        <begin position="1326"/>
        <end position="1350"/>
    </location>
</feature>
<evidence type="ECO:0000313" key="15">
    <source>
        <dbReference type="EMBL" id="SSW99753.1"/>
    </source>
</evidence>
<feature type="compositionally biased region" description="Acidic residues" evidence="13">
    <location>
        <begin position="1351"/>
        <end position="1362"/>
    </location>
</feature>
<dbReference type="InterPro" id="IPR014724">
    <property type="entry name" value="RNA_pol_RPB2_OB-fold"/>
</dbReference>
<dbReference type="InterPro" id="IPR007120">
    <property type="entry name" value="DNA-dir_RNAP_su2_dom"/>
</dbReference>
<evidence type="ECO:0000256" key="7">
    <source>
        <dbReference type="ARBA" id="ARBA00022771"/>
    </source>
</evidence>
<feature type="compositionally biased region" description="Polar residues" evidence="13">
    <location>
        <begin position="1384"/>
        <end position="1402"/>
    </location>
</feature>
<dbReference type="Gene3D" id="1.25.40.720">
    <property type="entry name" value="Telomere length regulation protein 2, C-terminal domain"/>
    <property type="match status" value="2"/>
</dbReference>
<dbReference type="CDD" id="cd16989">
    <property type="entry name" value="ENTH_EpsinR"/>
    <property type="match status" value="1"/>
</dbReference>
<dbReference type="VEuPathDB" id="VectorBase:CSON000628"/>